<dbReference type="AlphaFoldDB" id="A0A4Z1CEY6"/>
<dbReference type="RefSeq" id="WP_135818336.1">
    <property type="nucleotide sequence ID" value="NZ_SRPG01000168.1"/>
</dbReference>
<protein>
    <submittedName>
        <fullName evidence="1">Uncharacterized protein</fullName>
    </submittedName>
</protein>
<name>A0A4Z1CEY6_9RHOB</name>
<dbReference type="Proteomes" id="UP000297972">
    <property type="component" value="Unassembled WGS sequence"/>
</dbReference>
<keyword evidence="2" id="KW-1185">Reference proteome</keyword>
<evidence type="ECO:0000313" key="2">
    <source>
        <dbReference type="Proteomes" id="UP000297972"/>
    </source>
</evidence>
<reference evidence="1 2" key="1">
    <citation type="submission" date="2019-03" db="EMBL/GenBank/DDBJ databases">
        <authorList>
            <person name="Li J."/>
        </authorList>
    </citation>
    <scope>NUCLEOTIDE SEQUENCE [LARGE SCALE GENOMIC DNA]</scope>
    <source>
        <strain evidence="1 2">3058</strain>
    </source>
</reference>
<accession>A0A4Z1CEY6</accession>
<proteinExistence type="predicted"/>
<organism evidence="1 2">
    <name type="scientific">Paracoccus liaowanqingii</name>
    <dbReference type="NCBI Taxonomy" id="2560053"/>
    <lineage>
        <taxon>Bacteria</taxon>
        <taxon>Pseudomonadati</taxon>
        <taxon>Pseudomonadota</taxon>
        <taxon>Alphaproteobacteria</taxon>
        <taxon>Rhodobacterales</taxon>
        <taxon>Paracoccaceae</taxon>
        <taxon>Paracoccus</taxon>
    </lineage>
</organism>
<comment type="caution">
    <text evidence="1">The sequence shown here is derived from an EMBL/GenBank/DDBJ whole genome shotgun (WGS) entry which is preliminary data.</text>
</comment>
<sequence>MNDQMHALPQVLRAAEINRDHFQYHLPAIERAFGGGITGRATGRGSGTGSPRMVTPEAAAGLAIGFRLIAQGIAPTDAFRVGLSFVFCGEDGAGHRGIAPPEWIVRRTPGREFDAMHGDTFAVVIPAALRSGIGREVAFAPRSILTGQAIADLAAEANADREPALILNISEVLRGLRDGLAESVA</sequence>
<gene>
    <name evidence="1" type="ORF">E4L95_15275</name>
</gene>
<evidence type="ECO:0000313" key="1">
    <source>
        <dbReference type="EMBL" id="TGN54895.1"/>
    </source>
</evidence>
<dbReference type="EMBL" id="SRPG01000168">
    <property type="protein sequence ID" value="TGN54895.1"/>
    <property type="molecule type" value="Genomic_DNA"/>
</dbReference>